<reference evidence="2" key="1">
    <citation type="submission" date="2021-01" db="EMBL/GenBank/DDBJ databases">
        <title>Caligus Genome Assembly.</title>
        <authorList>
            <person name="Gallardo-Escarate C."/>
        </authorList>
    </citation>
    <scope>NUCLEOTIDE SEQUENCE [LARGE SCALE GENOMIC DNA]</scope>
</reference>
<evidence type="ECO:0000313" key="1">
    <source>
        <dbReference type="EMBL" id="QQP36771.1"/>
    </source>
</evidence>
<keyword evidence="2" id="KW-1185">Reference proteome</keyword>
<protein>
    <submittedName>
        <fullName evidence="1">Uncharacterized protein</fullName>
    </submittedName>
</protein>
<dbReference type="OrthoDB" id="9996331at2759"/>
<dbReference type="AlphaFoldDB" id="A0A7T8GSN3"/>
<accession>A0A7T8GSN3</accession>
<sequence length="76" mass="8746">MLIFYSDEKNFNQDQKVNKKTTVGFVLTPLKSYRHGHQVSWRRSWCSGVISNKGTSCPPRVRGRPQGQLQACTLMF</sequence>
<dbReference type="EMBL" id="CP045905">
    <property type="protein sequence ID" value="QQP36771.1"/>
    <property type="molecule type" value="Genomic_DNA"/>
</dbReference>
<proteinExistence type="predicted"/>
<organism evidence="1 2">
    <name type="scientific">Caligus rogercresseyi</name>
    <name type="common">Sea louse</name>
    <dbReference type="NCBI Taxonomy" id="217165"/>
    <lineage>
        <taxon>Eukaryota</taxon>
        <taxon>Metazoa</taxon>
        <taxon>Ecdysozoa</taxon>
        <taxon>Arthropoda</taxon>
        <taxon>Crustacea</taxon>
        <taxon>Multicrustacea</taxon>
        <taxon>Hexanauplia</taxon>
        <taxon>Copepoda</taxon>
        <taxon>Siphonostomatoida</taxon>
        <taxon>Caligidae</taxon>
        <taxon>Caligus</taxon>
    </lineage>
</organism>
<gene>
    <name evidence="1" type="ORF">FKW44_021967</name>
</gene>
<dbReference type="Proteomes" id="UP000595437">
    <property type="component" value="Chromosome 16"/>
</dbReference>
<name>A0A7T8GSN3_CALRO</name>
<evidence type="ECO:0000313" key="2">
    <source>
        <dbReference type="Proteomes" id="UP000595437"/>
    </source>
</evidence>